<proteinExistence type="predicted"/>
<protein>
    <submittedName>
        <fullName evidence="6">ABC transporter ATP-binding protein</fullName>
    </submittedName>
</protein>
<dbReference type="Pfam" id="PF00664">
    <property type="entry name" value="ABC_membrane"/>
    <property type="match status" value="1"/>
</dbReference>
<dbReference type="GO" id="GO:0090374">
    <property type="term" value="P:oligopeptide export from mitochondrion"/>
    <property type="evidence" value="ECO:0007669"/>
    <property type="project" value="TreeGrafter"/>
</dbReference>
<keyword evidence="6" id="KW-0614">Plasmid</keyword>
<evidence type="ECO:0000256" key="1">
    <source>
        <dbReference type="ARBA" id="ARBA00004651"/>
    </source>
</evidence>
<organism evidence="6 7">
    <name type="scientific">Azospirillum brasilense</name>
    <dbReference type="NCBI Taxonomy" id="192"/>
    <lineage>
        <taxon>Bacteria</taxon>
        <taxon>Pseudomonadati</taxon>
        <taxon>Pseudomonadota</taxon>
        <taxon>Alphaproteobacteria</taxon>
        <taxon>Rhodospirillales</taxon>
        <taxon>Azospirillaceae</taxon>
        <taxon>Azospirillum</taxon>
    </lineage>
</organism>
<dbReference type="EMBL" id="CP032332">
    <property type="protein sequence ID" value="QCO05834.1"/>
    <property type="molecule type" value="Genomic_DNA"/>
</dbReference>
<evidence type="ECO:0000313" key="6">
    <source>
        <dbReference type="EMBL" id="QCO05834.1"/>
    </source>
</evidence>
<gene>
    <name evidence="6" type="ORF">D3867_28545</name>
</gene>
<evidence type="ECO:0000256" key="2">
    <source>
        <dbReference type="ARBA" id="ARBA00022692"/>
    </source>
</evidence>
<feature type="domain" description="ABC transmembrane type-1" evidence="5">
    <location>
        <begin position="1"/>
        <end position="135"/>
    </location>
</feature>
<geneLocation type="plasmid" evidence="6">
    <name>p2</name>
</geneLocation>
<dbReference type="InterPro" id="IPR036640">
    <property type="entry name" value="ABC1_TM_sf"/>
</dbReference>
<evidence type="ECO:0000313" key="7">
    <source>
        <dbReference type="Proteomes" id="UP000298596"/>
    </source>
</evidence>
<keyword evidence="6" id="KW-0067">ATP-binding</keyword>
<dbReference type="AlphaFoldDB" id="A0A4D8Q6Y1"/>
<accession>A0A4D8Q6Y1</accession>
<keyword evidence="2" id="KW-0812">Transmembrane</keyword>
<dbReference type="Gene3D" id="1.20.1560.10">
    <property type="entry name" value="ABC transporter type 1, transmembrane domain"/>
    <property type="match status" value="1"/>
</dbReference>
<evidence type="ECO:0000256" key="3">
    <source>
        <dbReference type="ARBA" id="ARBA00022989"/>
    </source>
</evidence>
<dbReference type="InterPro" id="IPR039421">
    <property type="entry name" value="Type_1_exporter"/>
</dbReference>
<keyword evidence="4" id="KW-0472">Membrane</keyword>
<dbReference type="InterPro" id="IPR011527">
    <property type="entry name" value="ABC1_TM_dom"/>
</dbReference>
<dbReference type="GO" id="GO:0005524">
    <property type="term" value="F:ATP binding"/>
    <property type="evidence" value="ECO:0007669"/>
    <property type="project" value="UniProtKB-KW"/>
</dbReference>
<dbReference type="GO" id="GO:0015421">
    <property type="term" value="F:ABC-type oligopeptide transporter activity"/>
    <property type="evidence" value="ECO:0007669"/>
    <property type="project" value="TreeGrafter"/>
</dbReference>
<keyword evidence="6" id="KW-0547">Nucleotide-binding</keyword>
<dbReference type="PROSITE" id="PS50929">
    <property type="entry name" value="ABC_TM1F"/>
    <property type="match status" value="1"/>
</dbReference>
<evidence type="ECO:0000256" key="4">
    <source>
        <dbReference type="ARBA" id="ARBA00023136"/>
    </source>
</evidence>
<dbReference type="Proteomes" id="UP000298596">
    <property type="component" value="Plasmid p2"/>
</dbReference>
<keyword evidence="3" id="KW-1133">Transmembrane helix</keyword>
<dbReference type="PANTHER" id="PTHR43394:SF7">
    <property type="entry name" value="ABC TRANSPORTER B FAMILY MEMBER 28"/>
    <property type="match status" value="1"/>
</dbReference>
<dbReference type="GO" id="GO:0005886">
    <property type="term" value="C:plasma membrane"/>
    <property type="evidence" value="ECO:0007669"/>
    <property type="project" value="UniProtKB-SubCell"/>
</dbReference>
<evidence type="ECO:0000259" key="5">
    <source>
        <dbReference type="PROSITE" id="PS50929"/>
    </source>
</evidence>
<dbReference type="PANTHER" id="PTHR43394">
    <property type="entry name" value="ATP-DEPENDENT PERMEASE MDL1, MITOCHONDRIAL"/>
    <property type="match status" value="1"/>
</dbReference>
<reference evidence="6 7" key="1">
    <citation type="submission" date="2018-09" db="EMBL/GenBank/DDBJ databases">
        <title>Whole genome based analysis of evolution and adaptive divergence in Indian and Brazilian strains of Azospirillum brasilense.</title>
        <authorList>
            <person name="Singh C."/>
            <person name="Tripathi A.K."/>
        </authorList>
    </citation>
    <scope>NUCLEOTIDE SEQUENCE [LARGE SCALE GENOMIC DNA]</scope>
    <source>
        <strain evidence="6 7">MTCC4036</strain>
        <plasmid evidence="6 7">p2</plasmid>
    </source>
</reference>
<sequence>MLLAEEAIGVLQVAITSRVGQAIMHDLRVRVYAHLQSLSLGFFMTTRTGEVQSRIASDIGGLQALVTHTASELTRNVSTVVMTMIAMLALEWRLALFSFLVLPAAIWISHRVGKVREEITYEQQLRIADMSSMVTCSPSFLHSECESPHVMP</sequence>
<name>A0A4D8Q6Y1_AZOBR</name>
<dbReference type="SUPFAM" id="SSF90123">
    <property type="entry name" value="ABC transporter transmembrane region"/>
    <property type="match status" value="1"/>
</dbReference>
<comment type="subcellular location">
    <subcellularLocation>
        <location evidence="1">Cell membrane</location>
        <topology evidence="1">Multi-pass membrane protein</topology>
    </subcellularLocation>
</comment>